<accession>A0ABX0RGM1</accession>
<evidence type="ECO:0000256" key="3">
    <source>
        <dbReference type="ARBA" id="ARBA00022729"/>
    </source>
</evidence>
<evidence type="ECO:0000256" key="5">
    <source>
        <dbReference type="ARBA" id="ARBA00023139"/>
    </source>
</evidence>
<dbReference type="PANTHER" id="PTHR30046">
    <property type="entry name" value="FLAGELLAR M-RING PROTEIN"/>
    <property type="match status" value="1"/>
</dbReference>
<dbReference type="InterPro" id="IPR043427">
    <property type="entry name" value="YscJ/FliF"/>
</dbReference>
<organism evidence="10 11">
    <name type="scientific">Candidatus Pantoea multigeneris</name>
    <dbReference type="NCBI Taxonomy" id="2608357"/>
    <lineage>
        <taxon>Bacteria</taxon>
        <taxon>Pseudomonadati</taxon>
        <taxon>Pseudomonadota</taxon>
        <taxon>Gammaproteobacteria</taxon>
        <taxon>Enterobacterales</taxon>
        <taxon>Erwiniaceae</taxon>
        <taxon>Pantoea</taxon>
    </lineage>
</organism>
<dbReference type="Proteomes" id="UP001515683">
    <property type="component" value="Unassembled WGS sequence"/>
</dbReference>
<keyword evidence="8" id="KW-0812">Transmembrane</keyword>
<proteinExistence type="inferred from homology"/>
<dbReference type="Gene3D" id="3.30.300.30">
    <property type="match status" value="1"/>
</dbReference>
<feature type="domain" description="Flagellar M-ring N-terminal" evidence="9">
    <location>
        <begin position="21"/>
        <end position="178"/>
    </location>
</feature>
<evidence type="ECO:0000256" key="8">
    <source>
        <dbReference type="RuleBase" id="RU364102"/>
    </source>
</evidence>
<dbReference type="NCBIfam" id="TIGR02544">
    <property type="entry name" value="III_secr_YscJ"/>
    <property type="match status" value="1"/>
</dbReference>
<evidence type="ECO:0000313" key="10">
    <source>
        <dbReference type="EMBL" id="NIF23283.1"/>
    </source>
</evidence>
<dbReference type="InterPro" id="IPR006182">
    <property type="entry name" value="FliF_N_dom"/>
</dbReference>
<evidence type="ECO:0000256" key="7">
    <source>
        <dbReference type="ARBA" id="ARBA00023288"/>
    </source>
</evidence>
<keyword evidence="3 8" id="KW-0732">Signal</keyword>
<dbReference type="InterPro" id="IPR045851">
    <property type="entry name" value="AMP-bd_C_sf"/>
</dbReference>
<comment type="similarity">
    <text evidence="2 8">Belongs to the YscJ lipoprotein family.</text>
</comment>
<dbReference type="PRINTS" id="PR01338">
    <property type="entry name" value="TYPE3OMKPROT"/>
</dbReference>
<dbReference type="Gene3D" id="3.30.70.1530">
    <property type="entry name" value="Hypothetical protein rpa1041"/>
    <property type="match status" value="1"/>
</dbReference>
<keyword evidence="8" id="KW-1133">Transmembrane helix</keyword>
<feature type="transmembrane region" description="Helical" evidence="8">
    <location>
        <begin position="211"/>
        <end position="233"/>
    </location>
</feature>
<dbReference type="RefSeq" id="WP_167016460.1">
    <property type="nucleotide sequence ID" value="NZ_VWXF01000007.1"/>
</dbReference>
<comment type="subcellular location">
    <subcellularLocation>
        <location evidence="1">Cell outer membrane</location>
        <topology evidence="1">Lipid-anchor</topology>
    </subcellularLocation>
</comment>
<dbReference type="InterPro" id="IPR003282">
    <property type="entry name" value="T3SS_SctJ"/>
</dbReference>
<evidence type="ECO:0000256" key="6">
    <source>
        <dbReference type="ARBA" id="ARBA00023237"/>
    </source>
</evidence>
<gene>
    <name evidence="10" type="ORF">F3J40_17000</name>
</gene>
<keyword evidence="4 8" id="KW-0472">Membrane</keyword>
<keyword evidence="5 8" id="KW-0564">Palmitate</keyword>
<evidence type="ECO:0000256" key="4">
    <source>
        <dbReference type="ARBA" id="ARBA00023136"/>
    </source>
</evidence>
<keyword evidence="7 8" id="KW-0449">Lipoprotein</keyword>
<evidence type="ECO:0000313" key="11">
    <source>
        <dbReference type="Proteomes" id="UP001515683"/>
    </source>
</evidence>
<evidence type="ECO:0000256" key="2">
    <source>
        <dbReference type="ARBA" id="ARBA00009509"/>
    </source>
</evidence>
<dbReference type="PROSITE" id="PS51257">
    <property type="entry name" value="PROKAR_LIPOPROTEIN"/>
    <property type="match status" value="1"/>
</dbReference>
<dbReference type="Pfam" id="PF01514">
    <property type="entry name" value="YscJ_FliF"/>
    <property type="match status" value="1"/>
</dbReference>
<evidence type="ECO:0000259" key="9">
    <source>
        <dbReference type="Pfam" id="PF01514"/>
    </source>
</evidence>
<dbReference type="PANTHER" id="PTHR30046:SF2">
    <property type="entry name" value="YOP PROTEINS TRANSLOCATION LIPOPROTEIN J"/>
    <property type="match status" value="1"/>
</dbReference>
<reference evidence="10 11" key="1">
    <citation type="journal article" date="2019" name="bioRxiv">
        <title>Bacteria contribute to plant secondary compound degradation in a generalist herbivore system.</title>
        <authorList>
            <person name="Francoeur C.B."/>
            <person name="Khadempour L."/>
            <person name="Moreira-Soto R.D."/>
            <person name="Gotting K."/>
            <person name="Book A.J."/>
            <person name="Pinto-Tomas A.A."/>
            <person name="Keefover-Ring K."/>
            <person name="Currie C.R."/>
        </authorList>
    </citation>
    <scope>NUCLEOTIDE SEQUENCE [LARGE SCALE GENOMIC DNA]</scope>
    <source>
        <strain evidence="10">Acro-835</strain>
    </source>
</reference>
<comment type="caution">
    <text evidence="10">The sequence shown here is derived from an EMBL/GenBank/DDBJ whole genome shotgun (WGS) entry which is preliminary data.</text>
</comment>
<protein>
    <recommendedName>
        <fullName evidence="8">Lipoprotein</fullName>
    </recommendedName>
</protein>
<keyword evidence="6 8" id="KW-0998">Cell outer membrane</keyword>
<evidence type="ECO:0000256" key="1">
    <source>
        <dbReference type="ARBA" id="ARBA00004459"/>
    </source>
</evidence>
<dbReference type="EMBL" id="VWXF01000007">
    <property type="protein sequence ID" value="NIF23283.1"/>
    <property type="molecule type" value="Genomic_DNA"/>
</dbReference>
<keyword evidence="11" id="KW-1185">Reference proteome</keyword>
<name>A0ABX0RGM1_9GAMM</name>
<sequence>MIKLMVIFAVVLLTGCDKKIELHRGLSEKEANDVIVLLARNSLFAEKGFEKEGYFISVKSDDLANALKILKEDDYPKKRRATLGDTFKKEGIVSSSMEERIRYVYALSQAMEETLENIDGVILSRVQIVLPERLAPGTSWQPASASVFIKHKHYLDIEGIETRVKKLVANSIPGLSETKYNDVSVVFVSQHDEPIKNGGHVKNKEINNGRMVIYGLMLLWVLLLIGFSIRFYLKKSSKMKVKNEN</sequence>